<name>A0A9X2SBC1_9BACL</name>
<dbReference type="RefSeq" id="WP_257445834.1">
    <property type="nucleotide sequence ID" value="NZ_JANIPJ010000007.1"/>
</dbReference>
<dbReference type="FunFam" id="3.40.50.1980:FF:000003">
    <property type="entry name" value="Iron ABC transporter substrate-binding protein"/>
    <property type="match status" value="1"/>
</dbReference>
<reference evidence="9" key="1">
    <citation type="submission" date="2022-08" db="EMBL/GenBank/DDBJ databases">
        <title>The genomic sequence of strain Paenibacillus sp. SCIV0701.</title>
        <authorList>
            <person name="Zhao H."/>
        </authorList>
    </citation>
    <scope>NUCLEOTIDE SEQUENCE</scope>
    <source>
        <strain evidence="9">SCIV0701</strain>
    </source>
</reference>
<dbReference type="Proteomes" id="UP001141950">
    <property type="component" value="Unassembled WGS sequence"/>
</dbReference>
<evidence type="ECO:0000256" key="4">
    <source>
        <dbReference type="ARBA" id="ARBA00022729"/>
    </source>
</evidence>
<evidence type="ECO:0000256" key="3">
    <source>
        <dbReference type="ARBA" id="ARBA00022448"/>
    </source>
</evidence>
<dbReference type="Pfam" id="PF01497">
    <property type="entry name" value="Peripla_BP_2"/>
    <property type="match status" value="1"/>
</dbReference>
<comment type="subcellular location">
    <subcellularLocation>
        <location evidence="1">Cell membrane</location>
        <topology evidence="1">Lipid-anchor</topology>
    </subcellularLocation>
</comment>
<feature type="compositionally biased region" description="Polar residues" evidence="7">
    <location>
        <begin position="50"/>
        <end position="61"/>
    </location>
</feature>
<dbReference type="PROSITE" id="PS50983">
    <property type="entry name" value="FE_B12_PBP"/>
    <property type="match status" value="1"/>
</dbReference>
<dbReference type="PANTHER" id="PTHR30532">
    <property type="entry name" value="IRON III DICITRATE-BINDING PERIPLASMIC PROTEIN"/>
    <property type="match status" value="1"/>
</dbReference>
<feature type="region of interest" description="Disordered" evidence="7">
    <location>
        <begin position="42"/>
        <end position="61"/>
    </location>
</feature>
<dbReference type="GO" id="GO:0005886">
    <property type="term" value="C:plasma membrane"/>
    <property type="evidence" value="ECO:0007669"/>
    <property type="project" value="UniProtKB-SubCell"/>
</dbReference>
<feature type="domain" description="Fe/B12 periplasmic-binding" evidence="8">
    <location>
        <begin position="81"/>
        <end position="344"/>
    </location>
</feature>
<dbReference type="EMBL" id="JANIPJ010000007">
    <property type="protein sequence ID" value="MCR2804667.1"/>
    <property type="molecule type" value="Genomic_DNA"/>
</dbReference>
<dbReference type="GO" id="GO:1901678">
    <property type="term" value="P:iron coordination entity transport"/>
    <property type="evidence" value="ECO:0007669"/>
    <property type="project" value="UniProtKB-ARBA"/>
</dbReference>
<comment type="similarity">
    <text evidence="2">Belongs to the bacterial solute-binding protein 8 family.</text>
</comment>
<evidence type="ECO:0000313" key="9">
    <source>
        <dbReference type="EMBL" id="MCR2804667.1"/>
    </source>
</evidence>
<dbReference type="PROSITE" id="PS51257">
    <property type="entry name" value="PROKAR_LIPOPROTEIN"/>
    <property type="match status" value="1"/>
</dbReference>
<dbReference type="AlphaFoldDB" id="A0A9X2SBC1"/>
<gene>
    <name evidence="9" type="ORF">NQZ67_12340</name>
</gene>
<keyword evidence="4" id="KW-0732">Signal</keyword>
<evidence type="ECO:0000256" key="7">
    <source>
        <dbReference type="SAM" id="MobiDB-lite"/>
    </source>
</evidence>
<dbReference type="InterPro" id="IPR051313">
    <property type="entry name" value="Bact_iron-sidero_bind"/>
</dbReference>
<evidence type="ECO:0000259" key="8">
    <source>
        <dbReference type="PROSITE" id="PS50983"/>
    </source>
</evidence>
<dbReference type="CDD" id="cd01146">
    <property type="entry name" value="FhuD"/>
    <property type="match status" value="1"/>
</dbReference>
<keyword evidence="6" id="KW-0449">Lipoprotein</keyword>
<accession>A0A9X2SBC1</accession>
<dbReference type="Gene3D" id="3.40.50.1980">
    <property type="entry name" value="Nitrogenase molybdenum iron protein domain"/>
    <property type="match status" value="2"/>
</dbReference>
<dbReference type="InterPro" id="IPR002491">
    <property type="entry name" value="ABC_transptr_periplasmic_BD"/>
</dbReference>
<keyword evidence="10" id="KW-1185">Reference proteome</keyword>
<evidence type="ECO:0000313" key="10">
    <source>
        <dbReference type="Proteomes" id="UP001141950"/>
    </source>
</evidence>
<sequence length="344" mass="37600">MVRENARNKKRGALWSLAVLIMVVLLAGCGANGGANGNANNANNGSSANQPADNSASNGASESYEVVHAMGTTTIKGTPQKVVILTNEGTEALLALGVKPVGAVRSWTGDPWYEHIKAEMEGVTVVGEESQPNIEVIASLQPDLIIGNKMRQEKVYEQLKAIAPTVFAEDLRGEWQNNFKLYATALNKQAEGEALLTAFDERIQDFKGKAGDKLNDTISVIRFMADKTRVYHTNTFSGVIFEKIGIARNEMTKNAKDAFVDEITKERLPEADADRIIFFTYETGDGAATKTEEEWTSDPLFGNLEAAKNEQIYRVDDAIWNTAGGIKAANILMDQLYDIYGLQK</sequence>
<dbReference type="SUPFAM" id="SSF53807">
    <property type="entry name" value="Helical backbone' metal receptor"/>
    <property type="match status" value="1"/>
</dbReference>
<organism evidence="9 10">
    <name type="scientific">Paenibacillus soyae</name>
    <dbReference type="NCBI Taxonomy" id="2969249"/>
    <lineage>
        <taxon>Bacteria</taxon>
        <taxon>Bacillati</taxon>
        <taxon>Bacillota</taxon>
        <taxon>Bacilli</taxon>
        <taxon>Bacillales</taxon>
        <taxon>Paenibacillaceae</taxon>
        <taxon>Paenibacillus</taxon>
    </lineage>
</organism>
<evidence type="ECO:0000256" key="5">
    <source>
        <dbReference type="ARBA" id="ARBA00023139"/>
    </source>
</evidence>
<proteinExistence type="inferred from homology"/>
<protein>
    <submittedName>
        <fullName evidence="9">Iron-siderophore ABC transporter substrate-binding protein</fullName>
    </submittedName>
</protein>
<comment type="caution">
    <text evidence="9">The sequence shown here is derived from an EMBL/GenBank/DDBJ whole genome shotgun (WGS) entry which is preliminary data.</text>
</comment>
<dbReference type="PANTHER" id="PTHR30532:SF21">
    <property type="entry name" value="SIDEROPHORE-BINDING LIPOPROTEIN YFIY-RELATED"/>
    <property type="match status" value="1"/>
</dbReference>
<evidence type="ECO:0000256" key="1">
    <source>
        <dbReference type="ARBA" id="ARBA00004193"/>
    </source>
</evidence>
<evidence type="ECO:0000256" key="6">
    <source>
        <dbReference type="ARBA" id="ARBA00023288"/>
    </source>
</evidence>
<keyword evidence="5" id="KW-0564">Palmitate</keyword>
<dbReference type="GO" id="GO:0030288">
    <property type="term" value="C:outer membrane-bounded periplasmic space"/>
    <property type="evidence" value="ECO:0007669"/>
    <property type="project" value="TreeGrafter"/>
</dbReference>
<evidence type="ECO:0000256" key="2">
    <source>
        <dbReference type="ARBA" id="ARBA00008814"/>
    </source>
</evidence>
<keyword evidence="3" id="KW-0813">Transport</keyword>